<dbReference type="GO" id="GO:0005737">
    <property type="term" value="C:cytoplasm"/>
    <property type="evidence" value="ECO:0007669"/>
    <property type="project" value="TreeGrafter"/>
</dbReference>
<feature type="compositionally biased region" description="Basic and acidic residues" evidence="1">
    <location>
        <begin position="179"/>
        <end position="188"/>
    </location>
</feature>
<dbReference type="GO" id="GO:0035145">
    <property type="term" value="C:exon-exon junction complex"/>
    <property type="evidence" value="ECO:0007669"/>
    <property type="project" value="TreeGrafter"/>
</dbReference>
<dbReference type="AlphaFoldDB" id="A0A0L6VKU5"/>
<dbReference type="VEuPathDB" id="FungiDB:VP01_1409g2"/>
<feature type="compositionally biased region" description="Polar residues" evidence="1">
    <location>
        <begin position="245"/>
        <end position="254"/>
    </location>
</feature>
<reference evidence="3 4" key="1">
    <citation type="submission" date="2015-08" db="EMBL/GenBank/DDBJ databases">
        <title>Next Generation Sequencing and Analysis of the Genome of Puccinia sorghi L Schw, the Causal Agent of Maize Common Rust.</title>
        <authorList>
            <person name="Rochi L."/>
            <person name="Burguener G."/>
            <person name="Darino M."/>
            <person name="Turjanski A."/>
            <person name="Kreff E."/>
            <person name="Dieguez M.J."/>
            <person name="Sacco F."/>
        </authorList>
    </citation>
    <scope>NUCLEOTIDE SEQUENCE [LARGE SCALE GENOMIC DNA]</scope>
    <source>
        <strain evidence="3 4">RO10H11247</strain>
    </source>
</reference>
<gene>
    <name evidence="3" type="ORF">VP01_1409g2</name>
</gene>
<accession>A0A0L6VKU5</accession>
<feature type="region of interest" description="Disordered" evidence="1">
    <location>
        <begin position="79"/>
        <end position="107"/>
    </location>
</feature>
<feature type="compositionally biased region" description="Basic and acidic residues" evidence="1">
    <location>
        <begin position="125"/>
        <end position="141"/>
    </location>
</feature>
<feature type="region of interest" description="Disordered" evidence="1">
    <location>
        <begin position="31"/>
        <end position="57"/>
    </location>
</feature>
<organism evidence="3 4">
    <name type="scientific">Puccinia sorghi</name>
    <dbReference type="NCBI Taxonomy" id="27349"/>
    <lineage>
        <taxon>Eukaryota</taxon>
        <taxon>Fungi</taxon>
        <taxon>Dikarya</taxon>
        <taxon>Basidiomycota</taxon>
        <taxon>Pucciniomycotina</taxon>
        <taxon>Pucciniomycetes</taxon>
        <taxon>Pucciniales</taxon>
        <taxon>Pucciniaceae</taxon>
        <taxon>Puccinia</taxon>
    </lineage>
</organism>
<dbReference type="PANTHER" id="PTHR22959:SF0">
    <property type="entry name" value="PARTNER OF Y14 AND MAGO"/>
    <property type="match status" value="1"/>
</dbReference>
<dbReference type="Proteomes" id="UP000037035">
    <property type="component" value="Unassembled WGS sequence"/>
</dbReference>
<feature type="compositionally biased region" description="Polar residues" evidence="1">
    <location>
        <begin position="197"/>
        <end position="235"/>
    </location>
</feature>
<dbReference type="InterPro" id="IPR039333">
    <property type="entry name" value="PYM1"/>
</dbReference>
<evidence type="ECO:0000256" key="1">
    <source>
        <dbReference type="SAM" id="MobiDB-lite"/>
    </source>
</evidence>
<feature type="region of interest" description="Disordered" evidence="1">
    <location>
        <begin position="119"/>
        <end position="142"/>
    </location>
</feature>
<name>A0A0L6VKU5_9BASI</name>
<feature type="compositionally biased region" description="Basic and acidic residues" evidence="1">
    <location>
        <begin position="276"/>
        <end position="286"/>
    </location>
</feature>
<dbReference type="SMART" id="SM01273">
    <property type="entry name" value="Mago-bind"/>
    <property type="match status" value="1"/>
</dbReference>
<sequence>MPEQCKNLPTSTSAGQIAGCYKEQGKGFLDRGHVPRIRSSGRSVIRDSGPQASSFRLDHGSSDLRFLAKYLRRSRPPLLSELTPSTSGIVLDPNTGDRKVAPSKRPDGTLRKEIKIRPGFTPQEDVSKFRSARQSEFESKKLPKGSVVGLIRPQVAVAQAALRGMSDAQRKNAKRKEKRKTEVSKQELEDTPDQWDRSSTGSNPQHDQATGSTAQGGSSPEPAVTSNPNRSQEATNPGKALFQSALKSSSSNPETPALQHLVPPPDPKDVNIQSTNKKERQGKEGVKLFTSAVQSIEDRTKSNDESAESMEKRARAIRKKLTQAEQLKARQEAGENLLAEQIDKITKIDELQLELDKIKLV</sequence>
<dbReference type="Pfam" id="PF09282">
    <property type="entry name" value="Mago-bind"/>
    <property type="match status" value="1"/>
</dbReference>
<proteinExistence type="predicted"/>
<dbReference type="SUPFAM" id="SSF101931">
    <property type="entry name" value="Pym (Within the bgcn gene intron protein, WIBG), N-terminal domain"/>
    <property type="match status" value="1"/>
</dbReference>
<feature type="domain" description="WIBG Mago-binding" evidence="2">
    <location>
        <begin position="96"/>
        <end position="122"/>
    </location>
</feature>
<comment type="caution">
    <text evidence="3">The sequence shown here is derived from an EMBL/GenBank/DDBJ whole genome shotgun (WGS) entry which is preliminary data.</text>
</comment>
<feature type="compositionally biased region" description="Basic and acidic residues" evidence="1">
    <location>
        <begin position="95"/>
        <end position="107"/>
    </location>
</feature>
<dbReference type="InterPro" id="IPR036348">
    <property type="entry name" value="WIBG_N_sf"/>
</dbReference>
<evidence type="ECO:0000313" key="3">
    <source>
        <dbReference type="EMBL" id="KNZ61376.1"/>
    </source>
</evidence>
<feature type="compositionally biased region" description="Basic and acidic residues" evidence="1">
    <location>
        <begin position="296"/>
        <end position="312"/>
    </location>
</feature>
<evidence type="ECO:0000259" key="2">
    <source>
        <dbReference type="SMART" id="SM01273"/>
    </source>
</evidence>
<keyword evidence="4" id="KW-1185">Reference proteome</keyword>
<dbReference type="GO" id="GO:1903259">
    <property type="term" value="P:exon-exon junction complex disassembly"/>
    <property type="evidence" value="ECO:0007669"/>
    <property type="project" value="InterPro"/>
</dbReference>
<dbReference type="OrthoDB" id="21625at2759"/>
<feature type="region of interest" description="Disordered" evidence="1">
    <location>
        <begin position="163"/>
        <end position="312"/>
    </location>
</feature>
<dbReference type="STRING" id="27349.A0A0L6VKU5"/>
<protein>
    <recommendedName>
        <fullName evidence="2">WIBG Mago-binding domain-containing protein</fullName>
    </recommendedName>
</protein>
<dbReference type="EMBL" id="LAVV01004554">
    <property type="protein sequence ID" value="KNZ61376.1"/>
    <property type="molecule type" value="Genomic_DNA"/>
</dbReference>
<dbReference type="PANTHER" id="PTHR22959">
    <property type="entry name" value="PYM PROTEIN"/>
    <property type="match status" value="1"/>
</dbReference>
<dbReference type="InterPro" id="IPR015362">
    <property type="entry name" value="WIBG_mago-bd"/>
</dbReference>
<dbReference type="GO" id="GO:0003723">
    <property type="term" value="F:RNA binding"/>
    <property type="evidence" value="ECO:0007669"/>
    <property type="project" value="TreeGrafter"/>
</dbReference>
<evidence type="ECO:0000313" key="4">
    <source>
        <dbReference type="Proteomes" id="UP000037035"/>
    </source>
</evidence>